<evidence type="ECO:0000313" key="2">
    <source>
        <dbReference type="Proteomes" id="UP000427769"/>
    </source>
</evidence>
<evidence type="ECO:0000313" key="1">
    <source>
        <dbReference type="EMBL" id="BBO77467.1"/>
    </source>
</evidence>
<dbReference type="EMBL" id="AP021875">
    <property type="protein sequence ID" value="BBO77467.1"/>
    <property type="molecule type" value="Genomic_DNA"/>
</dbReference>
<dbReference type="AlphaFoldDB" id="A0A5K7ZMX2"/>
<proteinExistence type="predicted"/>
<keyword evidence="2" id="KW-1185">Reference proteome</keyword>
<organism evidence="1 2">
    <name type="scientific">Desulfosarcina widdelii</name>
    <dbReference type="NCBI Taxonomy" id="947919"/>
    <lineage>
        <taxon>Bacteria</taxon>
        <taxon>Pseudomonadati</taxon>
        <taxon>Thermodesulfobacteriota</taxon>
        <taxon>Desulfobacteria</taxon>
        <taxon>Desulfobacterales</taxon>
        <taxon>Desulfosarcinaceae</taxon>
        <taxon>Desulfosarcina</taxon>
    </lineage>
</organism>
<protein>
    <submittedName>
        <fullName evidence="1">Uncharacterized protein</fullName>
    </submittedName>
</protein>
<gene>
    <name evidence="1" type="ORF">DSCW_48840</name>
</gene>
<sequence>MGKYIHHIERIKFAVTFYVSWADKIGLMNVVNAKRLSKIRVLNAFGNVRAFF</sequence>
<dbReference type="Proteomes" id="UP000427769">
    <property type="component" value="Chromosome"/>
</dbReference>
<dbReference type="KEGG" id="dwd:DSCW_48840"/>
<accession>A0A5K7ZMX2</accession>
<reference evidence="1 2" key="1">
    <citation type="submission" date="2019-11" db="EMBL/GenBank/DDBJ databases">
        <title>Comparative genomics of hydrocarbon-degrading Desulfosarcina strains.</title>
        <authorList>
            <person name="Watanabe M."/>
            <person name="Kojima H."/>
            <person name="Fukui M."/>
        </authorList>
    </citation>
    <scope>NUCLEOTIDE SEQUENCE [LARGE SCALE GENOMIC DNA]</scope>
    <source>
        <strain evidence="1 2">PP31</strain>
    </source>
</reference>
<name>A0A5K7ZMX2_9BACT</name>